<dbReference type="InterPro" id="IPR002035">
    <property type="entry name" value="VWF_A"/>
</dbReference>
<dbReference type="InterPro" id="IPR036465">
    <property type="entry name" value="vWFA_dom_sf"/>
</dbReference>
<evidence type="ECO:0000259" key="3">
    <source>
        <dbReference type="PROSITE" id="PS50234"/>
    </source>
</evidence>
<comment type="caution">
    <text evidence="4">The sequence shown here is derived from an EMBL/GenBank/DDBJ whole genome shotgun (WGS) entry which is preliminary data.</text>
</comment>
<dbReference type="InterPro" id="IPR009045">
    <property type="entry name" value="Zn_M74/Hedgehog-like"/>
</dbReference>
<dbReference type="SUPFAM" id="SSF55166">
    <property type="entry name" value="Hedgehog/DD-peptidase"/>
    <property type="match status" value="1"/>
</dbReference>
<dbReference type="PANTHER" id="PTHR11889">
    <property type="entry name" value="HEDGEHOG"/>
    <property type="match status" value="1"/>
</dbReference>
<dbReference type="SMART" id="SM00327">
    <property type="entry name" value="VWA"/>
    <property type="match status" value="1"/>
</dbReference>
<feature type="chain" id="PRO_5047481665" description="VWFA domain-containing protein" evidence="2">
    <location>
        <begin position="18"/>
        <end position="1413"/>
    </location>
</feature>
<feature type="signal peptide" evidence="2">
    <location>
        <begin position="1"/>
        <end position="17"/>
    </location>
</feature>
<protein>
    <recommendedName>
        <fullName evidence="3">VWFA domain-containing protein</fullName>
    </recommendedName>
</protein>
<gene>
    <name evidence="4" type="ORF">KUTeg_009924</name>
</gene>
<dbReference type="PANTHER" id="PTHR11889:SF31">
    <property type="entry name" value="PROTEIN HEDGEHOG"/>
    <property type="match status" value="1"/>
</dbReference>
<evidence type="ECO:0000313" key="4">
    <source>
        <dbReference type="EMBL" id="KAJ8312551.1"/>
    </source>
</evidence>
<sequence>MKAIFTTLCLCIISAHGNRFDHDVHYKSSETGDEIKLKSVGNLTNRILCKEGRLSIAVNDVIEAKKWKVGDIIIGSNKWKCPINPRESEVSGIYAKAASVLWRGPNRVDVETSSAGPLDVFENADIEIHYTPSENKPGEGHHRQKRRISNVLTDILGNLDWNADYVASVPFNPSGQPIILYKTPSDPDVQVVTKDIGDFEKMKKDFDFYMTCLSCKGQSKISYHLSLRINKVNNKPQIVKYQSQVETKDALHYNMTVESLSEITLTHQQSLWKTEPKNLAKIEIAMFKKFPPIVLNIDYTSESFLELTATTKGVAKFKGDFDLSGQYVLNFNASIHWSLRDIHIMNGPPLVSEHAFLSGNVDIRKHIIDGTLSRHCRANCFGEAERNALSDMESICGPVTEKTVRGDKNFEKLEQLFGDFILFASEESQADWCGDEFRSCISCVNKTVGDEEDAYSKCADRMMTTTMATHITKLGRFIKAEWPTRKLIIKEAWDEPTSEYPNGRHGNSSLHYEGRAVTAGISRQIIGDLTKFVFEEKRSVLQRLGELAVCSGFGFVKSDNVTKDIEVCMSPTPDIKSRRKRATGSARNSNSDHERENFKRALSFIGTPTFTRTDLKNPEYVLRPGELYPKGKTLHEACAPPYYKVSAETLKNIDNLFQYPFDNVNFLGEGSSKSSCSSETRACKETCAYKDTKEPRDWCTSRTFIAGAARRLMNLANWVQAHSGQTGEMIFLIDVTGSMGRETLDAFKQVLLNLFEKHNKLNTNTKRQIQIGVSSFSNTYKRVFTKKRNVLPSDLSGLVFENSRDTNIKLALDSVKNEFSTGKGTDFHKVLVLMTDGMSNYPDGVNVSATTLKNSGIKIATVAAGGYIDDLLLKDVASSGKIEKLYFELNLIASMDEKLLNLVSTGNSVQVKTASSPDLMKDVRGIKLLPPDDGSLTSTELAALAIKSGFHCVQHNRDSSVDVYVKAHDGFRAQVTLFPNINLIAVPPPIGEEKEYEYPSKLARETRSGLLFDGYDKEAQISDSFKVKDFLTPSKRSFRLDPTLVECLEAVIDDLRGNITIVHGYRTRSANQQNIGKRHREEKLRYQAGQAVAVKSAKRGKSLLDIGTSIIRGCTPILRLQRGPPIIPDDPETACATPDYGDDLFFLAFKKNGAGFASSNECTDTKTERKTVADKFLKELVSAAGSGTVSQATLRTDVTKCLVDTCGGCPGSGDVWDKKVEYCATLIHKYLEKVRRAFKNLHDKTTFFNTDNVNSSMHSLACHDGNMCVENTQLYSLLQPIITAKYNPDPTLSAQELLFSPNGNPSPLAEIVEQELAYRCSGNILMVYNRRVENIEFNIAHNVAKDKVLGTIQKKIETWATAACPTRSRLAIAPFTSKTIPSHRTKRSLERSKERNDEKFRMRNWELEWLFNT</sequence>
<dbReference type="InterPro" id="IPR000320">
    <property type="entry name" value="Hedgehog_signalling_dom"/>
</dbReference>
<reference evidence="4 5" key="1">
    <citation type="submission" date="2022-12" db="EMBL/GenBank/DDBJ databases">
        <title>Chromosome-level genome of Tegillarca granosa.</title>
        <authorList>
            <person name="Kim J."/>
        </authorList>
    </citation>
    <scope>NUCLEOTIDE SEQUENCE [LARGE SCALE GENOMIC DNA]</scope>
    <source>
        <strain evidence="4">Teg-2019</strain>
        <tissue evidence="4">Adductor muscle</tissue>
    </source>
</reference>
<name>A0ABQ9F8J6_TEGGR</name>
<evidence type="ECO:0000313" key="5">
    <source>
        <dbReference type="Proteomes" id="UP001217089"/>
    </source>
</evidence>
<proteinExistence type="predicted"/>
<organism evidence="4 5">
    <name type="scientific">Tegillarca granosa</name>
    <name type="common">Malaysian cockle</name>
    <name type="synonym">Anadara granosa</name>
    <dbReference type="NCBI Taxonomy" id="220873"/>
    <lineage>
        <taxon>Eukaryota</taxon>
        <taxon>Metazoa</taxon>
        <taxon>Spiralia</taxon>
        <taxon>Lophotrochozoa</taxon>
        <taxon>Mollusca</taxon>
        <taxon>Bivalvia</taxon>
        <taxon>Autobranchia</taxon>
        <taxon>Pteriomorphia</taxon>
        <taxon>Arcoida</taxon>
        <taxon>Arcoidea</taxon>
        <taxon>Arcidae</taxon>
        <taxon>Tegillarca</taxon>
    </lineage>
</organism>
<dbReference type="SUPFAM" id="SSF53300">
    <property type="entry name" value="vWA-like"/>
    <property type="match status" value="1"/>
</dbReference>
<dbReference type="Gene3D" id="3.40.50.410">
    <property type="entry name" value="von Willebrand factor, type A domain"/>
    <property type="match status" value="1"/>
</dbReference>
<evidence type="ECO:0000256" key="2">
    <source>
        <dbReference type="SAM" id="SignalP"/>
    </source>
</evidence>
<keyword evidence="2" id="KW-0732">Signal</keyword>
<feature type="domain" description="VWFA" evidence="3">
    <location>
        <begin position="728"/>
        <end position="903"/>
    </location>
</feature>
<dbReference type="Pfam" id="PF00092">
    <property type="entry name" value="VWA"/>
    <property type="match status" value="1"/>
</dbReference>
<dbReference type="Gene3D" id="3.30.1380.10">
    <property type="match status" value="1"/>
</dbReference>
<dbReference type="PROSITE" id="PS50234">
    <property type="entry name" value="VWFA"/>
    <property type="match status" value="1"/>
</dbReference>
<dbReference type="Proteomes" id="UP001217089">
    <property type="component" value="Unassembled WGS sequence"/>
</dbReference>
<dbReference type="Pfam" id="PF01085">
    <property type="entry name" value="HH_signal"/>
    <property type="match status" value="1"/>
</dbReference>
<evidence type="ECO:0000256" key="1">
    <source>
        <dbReference type="SAM" id="MobiDB-lite"/>
    </source>
</evidence>
<keyword evidence="5" id="KW-1185">Reference proteome</keyword>
<dbReference type="InterPro" id="IPR050387">
    <property type="entry name" value="Hedgehog_Signaling"/>
</dbReference>
<dbReference type="EMBL" id="JARBDR010000440">
    <property type="protein sequence ID" value="KAJ8312551.1"/>
    <property type="molecule type" value="Genomic_DNA"/>
</dbReference>
<feature type="region of interest" description="Disordered" evidence="1">
    <location>
        <begin position="575"/>
        <end position="595"/>
    </location>
</feature>
<dbReference type="CDD" id="cd00198">
    <property type="entry name" value="vWFA"/>
    <property type="match status" value="1"/>
</dbReference>
<accession>A0ABQ9F8J6</accession>